<feature type="transmembrane region" description="Helical" evidence="8">
    <location>
        <begin position="277"/>
        <end position="294"/>
    </location>
</feature>
<sequence>MRPLVWLAAVAVAFAAADTYVVVLALPDMMAGVGLSIEELQRAAPLISGFLLGYVAVLPLIGRLADLLGHLPVLVGGLVVFAFGSFLTALSWDLTAMVVGRFFQGLGGGALVPATLALVAALYPVERRGVPLGLVSAVQELGSVLGPLIGAAVLAVADWRAIFLLNLVVGVVLAIAISRLGRSADPRASLVEPGERSEPVSRPTQSAPSPGGHLDNLDTPLDTPPPGGSSGSTDVAALLMLLVAAAAFVLLAIEPAALVQDLTWGALYVPAAGSSRWLTPLGLVTIVATVGFLAKWGMRPGVRGVLRRISAEVDLLGALLLSIALAGVILAFATADPEVAVFSEQGTWYLLAAALAALGFVFHLRRAQDPIVPRGAFARMPAWGSVLVSFFVGAALVAALIDVPLFARTTVYGESQLKAALVLLEFLVALPVGAVLGGFLTRRLPAGVIAGGGMLLAAVAFVFMARWDAEALRSLSSTVVLVTGGLGFGLALAPVNAAVLATTEQSMHGLTTSFTVVARMVGMLVGISALTTIGLRSYYAAQADLPSLSSVCTGGGMCEEYQDLLIGAAIAQEHTVFAGAAVCAAIAALLSVVLLRGAPTRALSPTETVTAL</sequence>
<keyword evidence="2" id="KW-0813">Transport</keyword>
<gene>
    <name evidence="10" type="ORF">FHS12_002198</name>
</gene>
<feature type="transmembrane region" description="Helical" evidence="8">
    <location>
        <begin position="132"/>
        <end position="155"/>
    </location>
</feature>
<keyword evidence="5 8" id="KW-1133">Transmembrane helix</keyword>
<feature type="transmembrane region" description="Helical" evidence="8">
    <location>
        <begin position="43"/>
        <end position="61"/>
    </location>
</feature>
<dbReference type="PANTHER" id="PTHR42718:SF46">
    <property type="entry name" value="BLR6921 PROTEIN"/>
    <property type="match status" value="1"/>
</dbReference>
<dbReference type="RefSeq" id="WP_183545116.1">
    <property type="nucleotide sequence ID" value="NZ_BMQT01000002.1"/>
</dbReference>
<feature type="transmembrane region" description="Helical" evidence="8">
    <location>
        <begin position="447"/>
        <end position="467"/>
    </location>
</feature>
<evidence type="ECO:0000256" key="6">
    <source>
        <dbReference type="ARBA" id="ARBA00023136"/>
    </source>
</evidence>
<dbReference type="EMBL" id="JACHXG010000004">
    <property type="protein sequence ID" value="MBB3089252.1"/>
    <property type="molecule type" value="Genomic_DNA"/>
</dbReference>
<dbReference type="Gene3D" id="1.20.1250.20">
    <property type="entry name" value="MFS general substrate transporter like domains"/>
    <property type="match status" value="2"/>
</dbReference>
<feature type="transmembrane region" description="Helical" evidence="8">
    <location>
        <begin position="235"/>
        <end position="257"/>
    </location>
</feature>
<dbReference type="InterPro" id="IPR036259">
    <property type="entry name" value="MFS_trans_sf"/>
</dbReference>
<dbReference type="Pfam" id="PF07690">
    <property type="entry name" value="MFS_1"/>
    <property type="match status" value="1"/>
</dbReference>
<feature type="transmembrane region" description="Helical" evidence="8">
    <location>
        <begin position="385"/>
        <end position="407"/>
    </location>
</feature>
<dbReference type="InterPro" id="IPR020846">
    <property type="entry name" value="MFS_dom"/>
</dbReference>
<dbReference type="SUPFAM" id="SSF103473">
    <property type="entry name" value="MFS general substrate transporter"/>
    <property type="match status" value="2"/>
</dbReference>
<dbReference type="AlphaFoldDB" id="A0A7W5A418"/>
<feature type="region of interest" description="Disordered" evidence="7">
    <location>
        <begin position="188"/>
        <end position="229"/>
    </location>
</feature>
<dbReference type="Proteomes" id="UP000577707">
    <property type="component" value="Unassembled WGS sequence"/>
</dbReference>
<dbReference type="GO" id="GO:0022857">
    <property type="term" value="F:transmembrane transporter activity"/>
    <property type="evidence" value="ECO:0007669"/>
    <property type="project" value="InterPro"/>
</dbReference>
<evidence type="ECO:0000256" key="2">
    <source>
        <dbReference type="ARBA" id="ARBA00022448"/>
    </source>
</evidence>
<evidence type="ECO:0000259" key="9">
    <source>
        <dbReference type="PROSITE" id="PS50850"/>
    </source>
</evidence>
<dbReference type="PANTHER" id="PTHR42718">
    <property type="entry name" value="MAJOR FACILITATOR SUPERFAMILY MULTIDRUG TRANSPORTER MFSC"/>
    <property type="match status" value="1"/>
</dbReference>
<reference evidence="10 11" key="1">
    <citation type="submission" date="2020-08" db="EMBL/GenBank/DDBJ databases">
        <title>Genomic Encyclopedia of Type Strains, Phase III (KMG-III): the genomes of soil and plant-associated and newly described type strains.</title>
        <authorList>
            <person name="Whitman W."/>
        </authorList>
    </citation>
    <scope>NUCLEOTIDE SEQUENCE [LARGE SCALE GENOMIC DNA]</scope>
    <source>
        <strain evidence="10 11">CECT 3302</strain>
    </source>
</reference>
<keyword evidence="6 8" id="KW-0472">Membrane</keyword>
<dbReference type="InterPro" id="IPR011701">
    <property type="entry name" value="MFS"/>
</dbReference>
<comment type="subcellular location">
    <subcellularLocation>
        <location evidence="1">Cell membrane</location>
        <topology evidence="1">Multi-pass membrane protein</topology>
    </subcellularLocation>
</comment>
<proteinExistence type="predicted"/>
<feature type="transmembrane region" description="Helical" evidence="8">
    <location>
        <begin position="419"/>
        <end position="440"/>
    </location>
</feature>
<comment type="caution">
    <text evidence="10">The sequence shown here is derived from an EMBL/GenBank/DDBJ whole genome shotgun (WGS) entry which is preliminary data.</text>
</comment>
<protein>
    <submittedName>
        <fullName evidence="10">MFS family permease</fullName>
    </submittedName>
</protein>
<feature type="transmembrane region" description="Helical" evidence="8">
    <location>
        <begin position="68"/>
        <end position="90"/>
    </location>
</feature>
<feature type="transmembrane region" description="Helical" evidence="8">
    <location>
        <begin position="479"/>
        <end position="502"/>
    </location>
</feature>
<evidence type="ECO:0000256" key="3">
    <source>
        <dbReference type="ARBA" id="ARBA00022475"/>
    </source>
</evidence>
<evidence type="ECO:0000256" key="8">
    <source>
        <dbReference type="SAM" id="Phobius"/>
    </source>
</evidence>
<name>A0A7W5A418_9ACTN</name>
<feature type="transmembrane region" description="Helical" evidence="8">
    <location>
        <begin position="161"/>
        <end position="180"/>
    </location>
</feature>
<evidence type="ECO:0000313" key="10">
    <source>
        <dbReference type="EMBL" id="MBB3089252.1"/>
    </source>
</evidence>
<evidence type="ECO:0000256" key="7">
    <source>
        <dbReference type="SAM" id="MobiDB-lite"/>
    </source>
</evidence>
<evidence type="ECO:0000256" key="4">
    <source>
        <dbReference type="ARBA" id="ARBA00022692"/>
    </source>
</evidence>
<evidence type="ECO:0000313" key="11">
    <source>
        <dbReference type="Proteomes" id="UP000577707"/>
    </source>
</evidence>
<evidence type="ECO:0000256" key="5">
    <source>
        <dbReference type="ARBA" id="ARBA00022989"/>
    </source>
</evidence>
<feature type="transmembrane region" description="Helical" evidence="8">
    <location>
        <begin position="576"/>
        <end position="595"/>
    </location>
</feature>
<keyword evidence="11" id="KW-1185">Reference proteome</keyword>
<dbReference type="GO" id="GO:0005886">
    <property type="term" value="C:plasma membrane"/>
    <property type="evidence" value="ECO:0007669"/>
    <property type="project" value="UniProtKB-SubCell"/>
</dbReference>
<feature type="transmembrane region" description="Helical" evidence="8">
    <location>
        <begin position="315"/>
        <end position="335"/>
    </location>
</feature>
<feature type="transmembrane region" description="Helical" evidence="8">
    <location>
        <begin position="102"/>
        <end position="125"/>
    </location>
</feature>
<feature type="transmembrane region" description="Helical" evidence="8">
    <location>
        <begin position="514"/>
        <end position="539"/>
    </location>
</feature>
<feature type="domain" description="Major facilitator superfamily (MFS) profile" evidence="9">
    <location>
        <begin position="4"/>
        <end position="470"/>
    </location>
</feature>
<keyword evidence="3" id="KW-1003">Cell membrane</keyword>
<dbReference type="PROSITE" id="PS50850">
    <property type="entry name" value="MFS"/>
    <property type="match status" value="1"/>
</dbReference>
<keyword evidence="4 8" id="KW-0812">Transmembrane</keyword>
<accession>A0A7W5A418</accession>
<organism evidence="10 11">
    <name type="scientific">Nocardioides albus</name>
    <dbReference type="NCBI Taxonomy" id="1841"/>
    <lineage>
        <taxon>Bacteria</taxon>
        <taxon>Bacillati</taxon>
        <taxon>Actinomycetota</taxon>
        <taxon>Actinomycetes</taxon>
        <taxon>Propionibacteriales</taxon>
        <taxon>Nocardioidaceae</taxon>
        <taxon>Nocardioides</taxon>
    </lineage>
</organism>
<feature type="transmembrane region" description="Helical" evidence="8">
    <location>
        <begin position="347"/>
        <end position="364"/>
    </location>
</feature>
<evidence type="ECO:0000256" key="1">
    <source>
        <dbReference type="ARBA" id="ARBA00004651"/>
    </source>
</evidence>